<feature type="compositionally biased region" description="Basic residues" evidence="1">
    <location>
        <begin position="144"/>
        <end position="155"/>
    </location>
</feature>
<keyword evidence="3" id="KW-1185">Reference proteome</keyword>
<feature type="region of interest" description="Disordered" evidence="1">
    <location>
        <begin position="38"/>
        <end position="64"/>
    </location>
</feature>
<dbReference type="EMBL" id="AGNL01021825">
    <property type="protein sequence ID" value="EJK60005.1"/>
    <property type="molecule type" value="Genomic_DNA"/>
</dbReference>
<gene>
    <name evidence="2" type="ORF">THAOC_19716</name>
</gene>
<dbReference type="Proteomes" id="UP000266841">
    <property type="component" value="Unassembled WGS sequence"/>
</dbReference>
<evidence type="ECO:0000313" key="3">
    <source>
        <dbReference type="Proteomes" id="UP000266841"/>
    </source>
</evidence>
<proteinExistence type="predicted"/>
<evidence type="ECO:0000313" key="2">
    <source>
        <dbReference type="EMBL" id="EJK60005.1"/>
    </source>
</evidence>
<evidence type="ECO:0000256" key="1">
    <source>
        <dbReference type="SAM" id="MobiDB-lite"/>
    </source>
</evidence>
<accession>K0S400</accession>
<reference evidence="2 3" key="1">
    <citation type="journal article" date="2012" name="Genome Biol.">
        <title>Genome and low-iron response of an oceanic diatom adapted to chronic iron limitation.</title>
        <authorList>
            <person name="Lommer M."/>
            <person name="Specht M."/>
            <person name="Roy A.S."/>
            <person name="Kraemer L."/>
            <person name="Andreson R."/>
            <person name="Gutowska M.A."/>
            <person name="Wolf J."/>
            <person name="Bergner S.V."/>
            <person name="Schilhabel M.B."/>
            <person name="Klostermeier U.C."/>
            <person name="Beiko R.G."/>
            <person name="Rosenstiel P."/>
            <person name="Hippler M."/>
            <person name="Laroche J."/>
        </authorList>
    </citation>
    <scope>NUCLEOTIDE SEQUENCE [LARGE SCALE GENOMIC DNA]</scope>
    <source>
        <strain evidence="2 3">CCMP1005</strain>
    </source>
</reference>
<comment type="caution">
    <text evidence="2">The sequence shown here is derived from an EMBL/GenBank/DDBJ whole genome shotgun (WGS) entry which is preliminary data.</text>
</comment>
<feature type="region of interest" description="Disordered" evidence="1">
    <location>
        <begin position="332"/>
        <end position="377"/>
    </location>
</feature>
<protein>
    <submittedName>
        <fullName evidence="2">Uncharacterized protein</fullName>
    </submittedName>
</protein>
<feature type="region of interest" description="Disordered" evidence="1">
    <location>
        <begin position="95"/>
        <end position="241"/>
    </location>
</feature>
<name>K0S400_THAOC</name>
<dbReference type="AlphaFoldDB" id="K0S400"/>
<feature type="compositionally biased region" description="Basic and acidic residues" evidence="1">
    <location>
        <begin position="96"/>
        <end position="109"/>
    </location>
</feature>
<feature type="compositionally biased region" description="Basic and acidic residues" evidence="1">
    <location>
        <begin position="123"/>
        <end position="137"/>
    </location>
</feature>
<feature type="compositionally biased region" description="Gly residues" evidence="1">
    <location>
        <begin position="180"/>
        <end position="189"/>
    </location>
</feature>
<organism evidence="2 3">
    <name type="scientific">Thalassiosira oceanica</name>
    <name type="common">Marine diatom</name>
    <dbReference type="NCBI Taxonomy" id="159749"/>
    <lineage>
        <taxon>Eukaryota</taxon>
        <taxon>Sar</taxon>
        <taxon>Stramenopiles</taxon>
        <taxon>Ochrophyta</taxon>
        <taxon>Bacillariophyta</taxon>
        <taxon>Coscinodiscophyceae</taxon>
        <taxon>Thalassiosirophycidae</taxon>
        <taxon>Thalassiosirales</taxon>
        <taxon>Thalassiosiraceae</taxon>
        <taxon>Thalassiosira</taxon>
    </lineage>
</organism>
<feature type="compositionally biased region" description="Acidic residues" evidence="1">
    <location>
        <begin position="334"/>
        <end position="353"/>
    </location>
</feature>
<sequence length="377" mass="40865">MGRVPLFPGGVYRAQRHALRRPRRWTEAAGARVRVRVARDGPARSGGGSRRRRWSGVAKPGEDVRAEDRNGHVRIHSGTGGLELRRHAAVFLRGDAPVRAEDAPRRPPQGERASPARTVPLERAPEGVHEQEAEGHTELVGQPRPRRVRPRRAGRRTGVASEGRDRLARGPVELRVALPAGGGDGGGVGPPRLLPRGRRRRVALLRRGDGPAGAPPPRGRRGARPPGTVPAETGTGTSAESKLDAGDVRLVQSACLEFLPPFGGCVVIASVIQRCHELWHTNVKRAPGSLVMNLVHEKSRVRMQTSPYRCKHSNRLDHEGTAILESDVYAFSSSDEDELDSEGGVDGSDEEYIGESAEGSGDESSDEYFALHEGFRN</sequence>
<feature type="compositionally biased region" description="Basic residues" evidence="1">
    <location>
        <begin position="195"/>
        <end position="204"/>
    </location>
</feature>